<protein>
    <submittedName>
        <fullName evidence="1">Uncharacterized protein</fullName>
    </submittedName>
</protein>
<evidence type="ECO:0000313" key="1">
    <source>
        <dbReference type="EMBL" id="CAF23618.1"/>
    </source>
</evidence>
<dbReference type="eggNOG" id="COG2982">
    <property type="taxonomic scope" value="Bacteria"/>
</dbReference>
<dbReference type="EMBL" id="BX908798">
    <property type="protein sequence ID" value="CAF23618.1"/>
    <property type="molecule type" value="Genomic_DNA"/>
</dbReference>
<accession>Q6MCT1</accession>
<dbReference type="HOGENOM" id="CLU_257868_0_0_0"/>
<dbReference type="Proteomes" id="UP000000529">
    <property type="component" value="Chromosome"/>
</dbReference>
<gene>
    <name evidence="1" type="ORF">PC_RS04315</name>
</gene>
<dbReference type="OrthoDB" id="18789at2"/>
<sequence>MRSFFSYRLSYLLLFFCILLGIGLITLPSIISSEWGKKQVVTWINRSIPGQIEINSLNLRWGKGQIIEGILLKDPEGRSVIGIEKFSTDAAFWQFLLGSTDLGETHLQELNVAIVTDNKGDSNLQRAFGYDRHVEYAPLPPTTILLSDVNGTISFFSKGKPLAAHLKGNTKQENLSGNFEIDITLPGLKASNWENLSINAQNYLTIDGSKDAHIYAKIVNFPVELLDRFIALKMPGLNTVFYSLFGDRLNLQINKEPSSEGLAFHLNALSPQMQGDVKGKISKGVFSLREPGRFTLNLRPESINLFTPHYFQLLESSQLKLLVYDFHLPLTFFDSNSMIDPCQIAFKTQAEIPTIFLELPSIGEIKVFSLKTALESTLCAPTANLQLIGQGQLEQEKFDLRFETVVVKPENWQDLQTELKKEMESSLKISNFPLKLVPFLEDHPELIKQAGSFADLQFSIKAKNEGEFSLSLSIQTPQIVLNQAQFKIGKEIKLISPLNLSWIFPSDCLKSMFSSEQFALDQPCPVLITINKLHIPLNGQTNSRLQLESTIKLIQLSYLTDLGTVQLKDIQLKIDGDNFSTFQTHLSSQLSFLKNDGFYSPLLNRPVQFNLYTLAQMESHNHLNFPFLLLQMQNSNFKAEIEGSLMNEVLALTKPLQINYLLVPEASQELSAAFQLGLPKLKKPSFIQLTAEPTQVNLESKNLSSLLLNGKLSIDRIETEEKKQGTLLTLEQLQVDYSLQAMKNIAQFDLEGLAYTEGQKQKNSQIDAKIIVNNWLSPNFEIDLNHSSTDITTDIRCLSTKFFSALLNLRDLTPLIGPQLDIDLKTLIAPDRQIPTYWDLFFDSDKLHAKARLRIDKFITLYESANPSGEIRWTITPEAYQHLQTIFSSDKMTSLTLSGPVTLKGNLSHLLIPFPCYTSENLKKGMIDFEFTTTPIKWKEHPTLLPFSVQGQVKSRDLIESIDINLTSTSSDSSFAIDGKISQLFTSEGTLKNWQEVNIQSQLKARKLPSLWIQTLLFLNDKQYQRLNALVGEHIDAKILCDLKHLTGPLQLELEGTNGHVKLNGLLNQGTLTLLESFNWEIQMTPLLSQTLLEDSMPLLSSAIKAQHPINLQIAPTGFACPLFPFDLNKISIEKGSVELGKVSFRNEGELKNTLDLIRPILENPFTIWFTPLYFKLNKGILNLKRLDFLVGNQYHLASWGEIDLTQQKMNLVLGLSAQALKFAFNIPGLEDNYLLQIPIKGRKGSVEIDKKRAAGRISALVAQLNGDPKAKLLGNVLDAAMSNLLDATPPAPTTIPFPWEKDFNEAKTNNNENLSDDENKKFFDLNPKGLIKEVEKGVSNFLDKFIK</sequence>
<evidence type="ECO:0000313" key="2">
    <source>
        <dbReference type="Proteomes" id="UP000000529"/>
    </source>
</evidence>
<proteinExistence type="predicted"/>
<name>Q6MCT1_PARUW</name>
<dbReference type="KEGG" id="pcu:PC_RS04315"/>
<reference evidence="1 2" key="1">
    <citation type="journal article" date="2004" name="Science">
        <title>Illuminating the evolutionary history of chlamydiae.</title>
        <authorList>
            <person name="Horn M."/>
            <person name="Collingro A."/>
            <person name="Schmitz-Esser S."/>
            <person name="Beier C.L."/>
            <person name="Purkhold U."/>
            <person name="Fartmann B."/>
            <person name="Brandt P."/>
            <person name="Nyakatura G.J."/>
            <person name="Droege M."/>
            <person name="Frishman D."/>
            <person name="Rattei T."/>
            <person name="Mewes H."/>
            <person name="Wagner M."/>
        </authorList>
    </citation>
    <scope>NUCLEOTIDE SEQUENCE [LARGE SCALE GENOMIC DNA]</scope>
    <source>
        <strain evidence="1 2">UWE25</strain>
    </source>
</reference>
<keyword evidence="2" id="KW-1185">Reference proteome</keyword>
<organism evidence="1 2">
    <name type="scientific">Protochlamydia amoebophila (strain UWE25)</name>
    <dbReference type="NCBI Taxonomy" id="264201"/>
    <lineage>
        <taxon>Bacteria</taxon>
        <taxon>Pseudomonadati</taxon>
        <taxon>Chlamydiota</taxon>
        <taxon>Chlamydiia</taxon>
        <taxon>Parachlamydiales</taxon>
        <taxon>Parachlamydiaceae</taxon>
        <taxon>Candidatus Protochlamydia</taxon>
    </lineage>
</organism>
<dbReference type="RefSeq" id="WP_011175444.1">
    <property type="nucleotide sequence ID" value="NC_005861.2"/>
</dbReference>